<dbReference type="RefSeq" id="WP_180905214.1">
    <property type="nucleotide sequence ID" value="NZ_CP040908.1"/>
</dbReference>
<evidence type="ECO:0000313" key="2">
    <source>
        <dbReference type="EMBL" id="QLL59238.1"/>
    </source>
</evidence>
<sequence>MTKLFYLFVLFAVSVNAQIVNITIADLSDNLPLDDADIYFKNSTKNFVSDQQGKAIIDLSNVLQTDELIVSKKDYQDAIIKVSELKSELSIKLEKVSEVELKEAFVTNLKAEDILQKVIDNYDKNFNTEQHFYKVNFIIDEIVDSTKRDFIDLDLQLRFKKDNLSIKSNNQVKERIINEPNYGYKINLLPILGMVSLKEFVNDYLKYYKKYKPSKVNLTKYGDELMYEFYLDNNSFHRFLVAKDSFAIVEYKVDAEGIEIKKSQQTVNFVNTYYRYRPYQGKYILKELMRNWSTDYKGGDGSNHNVNVKMNLEVKDFSTQPFAEFNKSVNEKMDIRRSFK</sequence>
<reference evidence="2 3" key="1">
    <citation type="submission" date="2019-06" db="EMBL/GenBank/DDBJ databases">
        <title>Emergence of pandrug resistant Empedobacter falsenii in China.</title>
        <authorList>
            <person name="Dong N."/>
            <person name="Chen S."/>
            <person name="Zhang R."/>
        </authorList>
    </citation>
    <scope>NUCLEOTIDE SEQUENCE [LARGE SCALE GENOMIC DNA]</scope>
    <source>
        <strain evidence="2 3">1681-1</strain>
    </source>
</reference>
<dbReference type="EMBL" id="CP040908">
    <property type="protein sequence ID" value="QLL59238.1"/>
    <property type="molecule type" value="Genomic_DNA"/>
</dbReference>
<evidence type="ECO:0000256" key="1">
    <source>
        <dbReference type="SAM" id="SignalP"/>
    </source>
</evidence>
<keyword evidence="3" id="KW-1185">Reference proteome</keyword>
<proteinExistence type="predicted"/>
<dbReference type="Proteomes" id="UP000510643">
    <property type="component" value="Chromosome"/>
</dbReference>
<dbReference type="AlphaFoldDB" id="A0A7H9DVJ7"/>
<accession>A0A7H9DVJ7</accession>
<gene>
    <name evidence="2" type="ORF">FH779_14590</name>
</gene>
<feature type="chain" id="PRO_5028946396" description="Carboxypeptidase-like regulatory domain-containing protein" evidence="1">
    <location>
        <begin position="18"/>
        <end position="340"/>
    </location>
</feature>
<name>A0A7H9DVJ7_9FLAO</name>
<protein>
    <recommendedName>
        <fullName evidence="4">Carboxypeptidase-like regulatory domain-containing protein</fullName>
    </recommendedName>
</protein>
<evidence type="ECO:0000313" key="3">
    <source>
        <dbReference type="Proteomes" id="UP000510643"/>
    </source>
</evidence>
<evidence type="ECO:0008006" key="4">
    <source>
        <dbReference type="Google" id="ProtNLM"/>
    </source>
</evidence>
<feature type="signal peptide" evidence="1">
    <location>
        <begin position="1"/>
        <end position="17"/>
    </location>
</feature>
<dbReference type="GeneID" id="78402710"/>
<keyword evidence="1" id="KW-0732">Signal</keyword>
<organism evidence="2 3">
    <name type="scientific">Empedobacter falsenii</name>
    <dbReference type="NCBI Taxonomy" id="343874"/>
    <lineage>
        <taxon>Bacteria</taxon>
        <taxon>Pseudomonadati</taxon>
        <taxon>Bacteroidota</taxon>
        <taxon>Flavobacteriia</taxon>
        <taxon>Flavobacteriales</taxon>
        <taxon>Weeksellaceae</taxon>
        <taxon>Empedobacter</taxon>
    </lineage>
</organism>
<dbReference type="KEGG" id="efal:FH779_14590"/>